<dbReference type="AlphaFoldDB" id="A0A9D8KX07"/>
<organism evidence="2 3">
    <name type="scientific">Stenotrophomonas nitritireducens</name>
    <dbReference type="NCBI Taxonomy" id="83617"/>
    <lineage>
        <taxon>Bacteria</taxon>
        <taxon>Pseudomonadati</taxon>
        <taxon>Pseudomonadota</taxon>
        <taxon>Gammaproteobacteria</taxon>
        <taxon>Lysobacterales</taxon>
        <taxon>Lysobacteraceae</taxon>
        <taxon>Stenotrophomonas</taxon>
    </lineage>
</organism>
<feature type="non-terminal residue" evidence="2">
    <location>
        <position position="97"/>
    </location>
</feature>
<accession>A0A9D8KX07</accession>
<evidence type="ECO:0000313" key="3">
    <source>
        <dbReference type="Proteomes" id="UP000664815"/>
    </source>
</evidence>
<proteinExistence type="predicted"/>
<dbReference type="EMBL" id="JAFKMG010000570">
    <property type="protein sequence ID" value="MBN8798916.1"/>
    <property type="molecule type" value="Genomic_DNA"/>
</dbReference>
<protein>
    <submittedName>
        <fullName evidence="2">Uncharacterized protein</fullName>
    </submittedName>
</protein>
<comment type="caution">
    <text evidence="2">The sequence shown here is derived from an EMBL/GenBank/DDBJ whole genome shotgun (WGS) entry which is preliminary data.</text>
</comment>
<feature type="region of interest" description="Disordered" evidence="1">
    <location>
        <begin position="51"/>
        <end position="71"/>
    </location>
</feature>
<gene>
    <name evidence="2" type="ORF">J0H45_06110</name>
</gene>
<sequence length="97" mass="10211">MALRADALPAQLQGGQAQLALAEGEKRQVRPDPGPAAYRADADSGCQACGVQRHSAPGPGKHAAPGGQRCRAPRRQRIACVTPSRHWPCAALVEIPR</sequence>
<evidence type="ECO:0000313" key="2">
    <source>
        <dbReference type="EMBL" id="MBN8798916.1"/>
    </source>
</evidence>
<reference evidence="2" key="1">
    <citation type="submission" date="2021-02" db="EMBL/GenBank/DDBJ databases">
        <title>Thiocyanate and organic carbon inputs drive convergent selection for specific autotrophic Afipia and Thiobacillus strains within complex microbiomes.</title>
        <authorList>
            <person name="Huddy R.J."/>
            <person name="Sachdeva R."/>
            <person name="Kadzinga F."/>
            <person name="Kantor R.S."/>
            <person name="Harrison S.T.L."/>
            <person name="Banfield J.F."/>
        </authorList>
    </citation>
    <scope>NUCLEOTIDE SEQUENCE</scope>
    <source>
        <strain evidence="2">SCN18_10_11_15_R1_P_69_7</strain>
    </source>
</reference>
<dbReference type="Proteomes" id="UP000664815">
    <property type="component" value="Unassembled WGS sequence"/>
</dbReference>
<feature type="compositionally biased region" description="Low complexity" evidence="1">
    <location>
        <begin position="56"/>
        <end position="67"/>
    </location>
</feature>
<name>A0A9D8KX07_9GAMM</name>
<evidence type="ECO:0000256" key="1">
    <source>
        <dbReference type="SAM" id="MobiDB-lite"/>
    </source>
</evidence>